<dbReference type="EMBL" id="FMID01000060">
    <property type="protein sequence ID" value="SCL76502.1"/>
    <property type="molecule type" value="Genomic_DNA"/>
</dbReference>
<dbReference type="AlphaFoldDB" id="A0A1M4MNT5"/>
<evidence type="ECO:0000313" key="2">
    <source>
        <dbReference type="EMBL" id="SCL76502.1"/>
    </source>
</evidence>
<dbReference type="PANTHER" id="PTHR35601">
    <property type="entry name" value="TOXIN RELE"/>
    <property type="match status" value="1"/>
</dbReference>
<dbReference type="STRING" id="118126.L21_2436"/>
<dbReference type="Gene3D" id="3.30.2310.20">
    <property type="entry name" value="RelE-like"/>
    <property type="match status" value="1"/>
</dbReference>
<dbReference type="InterPro" id="IPR007712">
    <property type="entry name" value="RelE/ParE_toxin"/>
</dbReference>
<dbReference type="OrthoDB" id="97626at2157"/>
<dbReference type="InterPro" id="IPR035093">
    <property type="entry name" value="RelE/ParE_toxin_dom_sf"/>
</dbReference>
<protein>
    <submittedName>
        <fullName evidence="2">Plasmid stabilisation system protein</fullName>
    </submittedName>
</protein>
<reference evidence="2 3" key="1">
    <citation type="submission" date="2016-08" db="EMBL/GenBank/DDBJ databases">
        <authorList>
            <person name="Seilhamer J.J."/>
        </authorList>
    </citation>
    <scope>NUCLEOTIDE SEQUENCE [LARGE SCALE GENOMIC DNA]</scope>
    <source>
        <strain evidence="2">L21-II-0</strain>
    </source>
</reference>
<name>A0A1M4MNT5_9EURY</name>
<evidence type="ECO:0000313" key="3">
    <source>
        <dbReference type="Proteomes" id="UP000184671"/>
    </source>
</evidence>
<dbReference type="Proteomes" id="UP000184671">
    <property type="component" value="Unassembled WGS sequence"/>
</dbReference>
<proteinExistence type="predicted"/>
<keyword evidence="1" id="KW-1277">Toxin-antitoxin system</keyword>
<evidence type="ECO:0000256" key="1">
    <source>
        <dbReference type="ARBA" id="ARBA00022649"/>
    </source>
</evidence>
<sequence>MGYRVKLTAAVVRNLAKMPASVGTRILDEVEALAQEPDPTRHVKKLKGGGQNPFYSLRVGKYRAILNICDEVLLIVVVEVGHRSRVYRKH</sequence>
<dbReference type="Pfam" id="PF05016">
    <property type="entry name" value="ParE_toxin"/>
    <property type="match status" value="1"/>
</dbReference>
<dbReference type="SUPFAM" id="SSF143011">
    <property type="entry name" value="RelE-like"/>
    <property type="match status" value="1"/>
</dbReference>
<organism evidence="2 3">
    <name type="scientific">Methanoculleus chikugoensis</name>
    <dbReference type="NCBI Taxonomy" id="118126"/>
    <lineage>
        <taxon>Archaea</taxon>
        <taxon>Methanobacteriati</taxon>
        <taxon>Methanobacteriota</taxon>
        <taxon>Stenosarchaea group</taxon>
        <taxon>Methanomicrobia</taxon>
        <taxon>Methanomicrobiales</taxon>
        <taxon>Methanomicrobiaceae</taxon>
        <taxon>Methanoculleus</taxon>
    </lineage>
</organism>
<dbReference type="PANTHER" id="PTHR35601:SF1">
    <property type="entry name" value="TOXIN RELE"/>
    <property type="match status" value="1"/>
</dbReference>
<accession>A0A1M4MNT5</accession>
<dbReference type="RefSeq" id="WP_074370702.1">
    <property type="nucleotide sequence ID" value="NZ_FMID01000060.1"/>
</dbReference>
<gene>
    <name evidence="2" type="ORF">L21_2436</name>
</gene>